<reference evidence="6" key="1">
    <citation type="submission" date="2017-04" db="EMBL/GenBank/DDBJ databases">
        <title>Broad phylogenetic occurrence of the oxygen-binding hemerythrins in bilaterians.</title>
        <authorList>
            <person name="Costa-Paiva E.M."/>
            <person name="Schrago C.G."/>
            <person name="Halanych K.M."/>
        </authorList>
    </citation>
    <scope>NUCLEOTIDE SEQUENCE</scope>
    <source>
        <strain evidence="6">Marphys2</strain>
    </source>
</reference>
<keyword evidence="2 4" id="KW-0479">Metal-binding</keyword>
<dbReference type="PANTHER" id="PTHR37164">
    <property type="entry name" value="BACTERIOHEMERYTHRIN"/>
    <property type="match status" value="1"/>
</dbReference>
<dbReference type="Gene3D" id="1.20.120.50">
    <property type="entry name" value="Hemerythrin-like"/>
    <property type="match status" value="1"/>
</dbReference>
<dbReference type="InterPro" id="IPR002063">
    <property type="entry name" value="Haemerythrin"/>
</dbReference>
<dbReference type="InterPro" id="IPR012827">
    <property type="entry name" value="Hemerythrin_metal-bd"/>
</dbReference>
<evidence type="ECO:0000256" key="2">
    <source>
        <dbReference type="ARBA" id="ARBA00022723"/>
    </source>
</evidence>
<evidence type="ECO:0000256" key="1">
    <source>
        <dbReference type="ARBA" id="ARBA00010587"/>
    </source>
</evidence>
<dbReference type="NCBIfam" id="TIGR00058">
    <property type="entry name" value="Hemerythrin"/>
    <property type="match status" value="1"/>
</dbReference>
<dbReference type="AlphaFoldDB" id="A0A286RT52"/>
<feature type="binding site" evidence="4">
    <location>
        <position position="61"/>
    </location>
    <ligand>
        <name>Fe cation</name>
        <dbReference type="ChEBI" id="CHEBI:24875"/>
        <label>1</label>
    </ligand>
</feature>
<dbReference type="Pfam" id="PF01814">
    <property type="entry name" value="Hemerythrin"/>
    <property type="match status" value="1"/>
</dbReference>
<dbReference type="InterPro" id="IPR035938">
    <property type="entry name" value="Hemerythrin-like_sf"/>
</dbReference>
<feature type="binding site" evidence="4">
    <location>
        <position position="57"/>
    </location>
    <ligand>
        <name>Fe cation</name>
        <dbReference type="ChEBI" id="CHEBI:24875"/>
        <label>1</label>
    </ligand>
</feature>
<evidence type="ECO:0000256" key="4">
    <source>
        <dbReference type="PIRSR" id="PIRSR002033-1"/>
    </source>
</evidence>
<dbReference type="CDD" id="cd12107">
    <property type="entry name" value="Hemerythrin"/>
    <property type="match status" value="1"/>
</dbReference>
<dbReference type="PROSITE" id="PS00550">
    <property type="entry name" value="HEMERYTHRINS"/>
    <property type="match status" value="1"/>
</dbReference>
<accession>A0A286RT52</accession>
<dbReference type="NCBIfam" id="TIGR02481">
    <property type="entry name" value="hemeryth_dom"/>
    <property type="match status" value="1"/>
</dbReference>
<feature type="binding site" evidence="4">
    <location>
        <position position="27"/>
    </location>
    <ligand>
        <name>Fe cation</name>
        <dbReference type="ChEBI" id="CHEBI:24875"/>
        <label>1</label>
    </ligand>
</feature>
<feature type="binding site" evidence="4">
    <location>
        <position position="80"/>
    </location>
    <ligand>
        <name>Fe cation</name>
        <dbReference type="ChEBI" id="CHEBI:24875"/>
        <label>2</label>
    </ligand>
</feature>
<dbReference type="PRINTS" id="PR00186">
    <property type="entry name" value="HEMERYTHRIN"/>
</dbReference>
<feature type="binding site" evidence="4">
    <location>
        <position position="76"/>
    </location>
    <ligand>
        <name>Fe cation</name>
        <dbReference type="ChEBI" id="CHEBI:24875"/>
        <label>2</label>
    </ligand>
</feature>
<name>A0A286RT52_MARSA</name>
<feature type="domain" description="Hemerythrin-like" evidence="5">
    <location>
        <begin position="19"/>
        <end position="120"/>
    </location>
</feature>
<keyword evidence="3 4" id="KW-0408">Iron</keyword>
<dbReference type="GO" id="GO:0005506">
    <property type="term" value="F:iron ion binding"/>
    <property type="evidence" value="ECO:0007669"/>
    <property type="project" value="InterPro"/>
</dbReference>
<organism evidence="6">
    <name type="scientific">Marphysa sanguinea</name>
    <name type="common">Polychaete worm</name>
    <name type="synonym">Nereis sanguinea</name>
    <dbReference type="NCBI Taxonomy" id="167828"/>
    <lineage>
        <taxon>Eukaryota</taxon>
        <taxon>Metazoa</taxon>
        <taxon>Spiralia</taxon>
        <taxon>Lophotrochozoa</taxon>
        <taxon>Annelida</taxon>
        <taxon>Polychaeta</taxon>
        <taxon>Errantia</taxon>
        <taxon>Eunicida</taxon>
        <taxon>Eunicidae</taxon>
        <taxon>Marphysa</taxon>
    </lineage>
</organism>
<dbReference type="SUPFAM" id="SSF47188">
    <property type="entry name" value="Hemerythrin-like"/>
    <property type="match status" value="1"/>
</dbReference>
<dbReference type="PIRSF" id="PIRSF002033">
    <property type="entry name" value="Hemerythrin"/>
    <property type="match status" value="1"/>
</dbReference>
<dbReference type="InterPro" id="IPR016131">
    <property type="entry name" value="Haemerythrin_Fe_BS"/>
</dbReference>
<sequence length="125" mass="14638">MPGHHIPEPFCWDETFRVFYETLDNQHRGLFRSIFELQKHSDDGDQLCVMVAVMTAHFLVEEIIMKHSHYSDLGAHKHAHDDFIKHIKGLHTPLPASELNFCKDWLVNHIKGTDFQYKKKLSALE</sequence>
<feature type="binding site" evidence="4">
    <location>
        <position position="114"/>
    </location>
    <ligand>
        <name>Fe cation</name>
        <dbReference type="ChEBI" id="CHEBI:24875"/>
        <label>2</label>
    </ligand>
</feature>
<evidence type="ECO:0000259" key="5">
    <source>
        <dbReference type="Pfam" id="PF01814"/>
    </source>
</evidence>
<dbReference type="InterPro" id="IPR050669">
    <property type="entry name" value="Hemerythrin"/>
</dbReference>
<dbReference type="PANTHER" id="PTHR37164:SF1">
    <property type="entry name" value="BACTERIOHEMERYTHRIN"/>
    <property type="match status" value="1"/>
</dbReference>
<proteinExistence type="evidence at transcript level"/>
<feature type="binding site" evidence="4">
    <location>
        <position position="109"/>
    </location>
    <ligand>
        <name>Fe cation</name>
        <dbReference type="ChEBI" id="CHEBI:24875"/>
        <label>2</label>
    </ligand>
</feature>
<protein>
    <submittedName>
        <fullName evidence="6">Hemerythrin</fullName>
    </submittedName>
</protein>
<evidence type="ECO:0000256" key="3">
    <source>
        <dbReference type="ARBA" id="ARBA00023004"/>
    </source>
</evidence>
<dbReference type="InterPro" id="IPR012312">
    <property type="entry name" value="Hemerythrin-like"/>
</dbReference>
<evidence type="ECO:0000313" key="6">
    <source>
        <dbReference type="EMBL" id="ASW22282.1"/>
    </source>
</evidence>
<comment type="similarity">
    <text evidence="1">Belongs to the hemerythrin family.</text>
</comment>
<feature type="binding site" evidence="4">
    <location>
        <position position="61"/>
    </location>
    <ligand>
        <name>Fe cation</name>
        <dbReference type="ChEBI" id="CHEBI:24875"/>
        <label>2</label>
    </ligand>
</feature>
<dbReference type="EMBL" id="KY929249">
    <property type="protein sequence ID" value="ASW22282.1"/>
    <property type="molecule type" value="mRNA"/>
</dbReference>
<feature type="binding site" evidence="4">
    <location>
        <position position="114"/>
    </location>
    <ligand>
        <name>Fe cation</name>
        <dbReference type="ChEBI" id="CHEBI:24875"/>
        <label>1</label>
    </ligand>
</feature>